<feature type="domain" description="PhoH-like protein" evidence="7">
    <location>
        <begin position="55"/>
        <end position="265"/>
    </location>
</feature>
<keyword evidence="5" id="KW-0067">ATP-binding</keyword>
<keyword evidence="4" id="KW-0547">Nucleotide-binding</keyword>
<accession>A0A6C0FD31</accession>
<dbReference type="PANTHER" id="PTHR30473:SF1">
    <property type="entry name" value="PHOH-LIKE PROTEIN"/>
    <property type="match status" value="1"/>
</dbReference>
<evidence type="ECO:0000256" key="4">
    <source>
        <dbReference type="ARBA" id="ARBA00022741"/>
    </source>
</evidence>
<evidence type="ECO:0000256" key="3">
    <source>
        <dbReference type="ARBA" id="ARBA00022490"/>
    </source>
</evidence>
<evidence type="ECO:0000259" key="7">
    <source>
        <dbReference type="Pfam" id="PF02562"/>
    </source>
</evidence>
<evidence type="ECO:0000313" key="8">
    <source>
        <dbReference type="EMBL" id="QHT38924.1"/>
    </source>
</evidence>
<dbReference type="SUPFAM" id="SSF52540">
    <property type="entry name" value="P-loop containing nucleoside triphosphate hydrolases"/>
    <property type="match status" value="1"/>
</dbReference>
<comment type="subcellular location">
    <subcellularLocation>
        <location evidence="1">Cytoplasm</location>
    </subcellularLocation>
</comment>
<dbReference type="Pfam" id="PF02562">
    <property type="entry name" value="PhoH"/>
    <property type="match status" value="1"/>
</dbReference>
<proteinExistence type="inferred from homology"/>
<dbReference type="EMBL" id="MN738837">
    <property type="protein sequence ID" value="QHT38924.1"/>
    <property type="molecule type" value="Genomic_DNA"/>
</dbReference>
<dbReference type="GO" id="GO:0005524">
    <property type="term" value="F:ATP binding"/>
    <property type="evidence" value="ECO:0007669"/>
    <property type="project" value="UniProtKB-KW"/>
</dbReference>
<dbReference type="Gene3D" id="3.40.50.300">
    <property type="entry name" value="P-loop containing nucleotide triphosphate hydrolases"/>
    <property type="match status" value="1"/>
</dbReference>
<dbReference type="AlphaFoldDB" id="A0A6C0FD31"/>
<protein>
    <recommendedName>
        <fullName evidence="6">PhoH-like protein</fullName>
    </recommendedName>
</protein>
<dbReference type="GO" id="GO:0005829">
    <property type="term" value="C:cytosol"/>
    <property type="evidence" value="ECO:0007669"/>
    <property type="project" value="TreeGrafter"/>
</dbReference>
<dbReference type="InterPro" id="IPR003714">
    <property type="entry name" value="PhoH"/>
</dbReference>
<reference evidence="8" key="1">
    <citation type="journal article" date="2020" name="Nature">
        <title>Giant virus diversity and host interactions through global metagenomics.</title>
        <authorList>
            <person name="Schulz F."/>
            <person name="Roux S."/>
            <person name="Paez-Espino D."/>
            <person name="Jungbluth S."/>
            <person name="Walsh D.A."/>
            <person name="Denef V.J."/>
            <person name="McMahon K.D."/>
            <person name="Konstantinidis K.T."/>
            <person name="Eloe-Fadrosh E.A."/>
            <person name="Kyrpides N.C."/>
            <person name="Woyke T."/>
        </authorList>
    </citation>
    <scope>NUCLEOTIDE SEQUENCE</scope>
    <source>
        <strain evidence="8">GVMAG-S-ERX556106-38</strain>
    </source>
</reference>
<dbReference type="InterPro" id="IPR027417">
    <property type="entry name" value="P-loop_NTPase"/>
</dbReference>
<dbReference type="PANTHER" id="PTHR30473">
    <property type="entry name" value="PROTEIN PHOH"/>
    <property type="match status" value="1"/>
</dbReference>
<sequence>MFFNWAFFGVLIMLSLNCFSRKVCGYGLRTLSMKKKNSPSSKNDNYVDNVMKRLIPKTPNQILYSKALSNKSNHLLVVNGPAGSGKTHFVCDSAIAKLMNGVIDKIIVTRPTISVDNEELGYLPGTVNSKMNPWMKPIFDVFLNYYTQRDIERMIMDDIIEVVPIAHMRGRTFKRAYIIADEMQNSSPIQMKMLLTRIGDDSKMVITGDLSQTDLKQKTNGFAEFINKYDAYVRHRNAEHLAMVELTHDDVFRSEVVKTVLNIYDFDEEDQIVDVAADIDALDSQSSNDIDTDDSSCCDQTECCDSDCCISDESSDNCSGETLVSQPPIVHTSSTSDAAMIPKSQISKRLRWELDEDGNI</sequence>
<evidence type="ECO:0000256" key="2">
    <source>
        <dbReference type="ARBA" id="ARBA00010393"/>
    </source>
</evidence>
<evidence type="ECO:0000256" key="1">
    <source>
        <dbReference type="ARBA" id="ARBA00004496"/>
    </source>
</evidence>
<evidence type="ECO:0000256" key="6">
    <source>
        <dbReference type="ARBA" id="ARBA00039970"/>
    </source>
</evidence>
<name>A0A6C0FD31_9ZZZZ</name>
<organism evidence="8">
    <name type="scientific">viral metagenome</name>
    <dbReference type="NCBI Taxonomy" id="1070528"/>
    <lineage>
        <taxon>unclassified sequences</taxon>
        <taxon>metagenomes</taxon>
        <taxon>organismal metagenomes</taxon>
    </lineage>
</organism>
<evidence type="ECO:0000256" key="5">
    <source>
        <dbReference type="ARBA" id="ARBA00022840"/>
    </source>
</evidence>
<dbReference type="InterPro" id="IPR051451">
    <property type="entry name" value="PhoH2-like"/>
</dbReference>
<keyword evidence="3" id="KW-0963">Cytoplasm</keyword>
<comment type="similarity">
    <text evidence="2">Belongs to the PhoH family.</text>
</comment>